<evidence type="ECO:0000256" key="7">
    <source>
        <dbReference type="PROSITE-ProRule" id="PRU01379"/>
    </source>
</evidence>
<evidence type="ECO:0000256" key="5">
    <source>
        <dbReference type="ARBA" id="ARBA00022833"/>
    </source>
</evidence>
<comment type="caution">
    <text evidence="10">The sequence shown here is derived from an EMBL/GenBank/DDBJ whole genome shotgun (WGS) entry which is preliminary data.</text>
</comment>
<dbReference type="SUPFAM" id="SSF52317">
    <property type="entry name" value="Class I glutamine amidotransferase-like"/>
    <property type="match status" value="1"/>
</dbReference>
<dbReference type="InterPro" id="IPR029062">
    <property type="entry name" value="Class_I_gatase-like"/>
</dbReference>
<dbReference type="InterPro" id="IPR000834">
    <property type="entry name" value="Peptidase_M14"/>
</dbReference>
<dbReference type="GO" id="GO:0005615">
    <property type="term" value="C:extracellular space"/>
    <property type="evidence" value="ECO:0007669"/>
    <property type="project" value="TreeGrafter"/>
</dbReference>
<dbReference type="SMART" id="SM00631">
    <property type="entry name" value="Zn_pept"/>
    <property type="match status" value="1"/>
</dbReference>
<dbReference type="CDD" id="cd06238">
    <property type="entry name" value="M14-like"/>
    <property type="match status" value="1"/>
</dbReference>
<keyword evidence="4" id="KW-0378">Hydrolase</keyword>
<evidence type="ECO:0000256" key="4">
    <source>
        <dbReference type="ARBA" id="ARBA00022801"/>
    </source>
</evidence>
<dbReference type="EMBL" id="JAACAK010000049">
    <property type="protein sequence ID" value="NIR74891.1"/>
    <property type="molecule type" value="Genomic_DNA"/>
</dbReference>
<keyword evidence="5" id="KW-0862">Zinc</keyword>
<accession>A0AAE4ZB46</accession>
<dbReference type="PANTHER" id="PTHR11705:SF143">
    <property type="entry name" value="SLL0236 PROTEIN"/>
    <property type="match status" value="1"/>
</dbReference>
<dbReference type="GO" id="GO:0006508">
    <property type="term" value="P:proteolysis"/>
    <property type="evidence" value="ECO:0007669"/>
    <property type="project" value="UniProtKB-KW"/>
</dbReference>
<evidence type="ECO:0000259" key="9">
    <source>
        <dbReference type="PROSITE" id="PS52035"/>
    </source>
</evidence>
<dbReference type="GO" id="GO:0008270">
    <property type="term" value="F:zinc ion binding"/>
    <property type="evidence" value="ECO:0007669"/>
    <property type="project" value="InterPro"/>
</dbReference>
<sequence>MMTKPIRHAAALTLAAVSLSAPRPVSAQVPNFAEVSGHEFGERITVHAEAMRYLERLAETSDRVTVADQGVSWEGRRLLYAIVSAPENHARLDAIREASNRLGDPRVTTPDQVTEIIAEQPVVMWYGGSIHGFELSGSEGVLKLLEHLTTRSDPATMEVLNNAVIIIDPMLNPDGRDAFAYLNHQNIGAEPNPNPDDWVNDFNFWQALKFRTGHYYFDTNRDWFAHTQRETRARVPTIIAWRPQIVIDMHEMGSDVEFWFDPGTDPYAPYFPEHSKRWFDIFSRAYAAAFDSAGFEYMTRERFDYFYPGYTTSFGDYQGAVGMLYEQGSSRGLALERPDGSVRTLADALEQQYVAAWTAARTAVANRERLLREHSDALRADVAAGREGFRRYLIAPEGDPLHVVELANLLLRNGIEVSVLSRPQRLSGVRDRAGSDVGSREFPAGTYVVEAAQPRARLVRTLLEPDVPTPEDFLREARARVERGESARFYDITGWSLPLLFNAGGYSTSDGRDLAAEPLTGPVMATARTPGTRPGYAYLIDGKQVASVAALYHLKADGYRASFLTEPTRIGGHDYSSGTVIVRLGQNDESVHEAIAAIAERYGLEVRGTESGYSEPGFPTLGSGDATFMVERPEIAILGENPISGYSFGWAWYTLDRQYGIPVTVLRTSSVGDTPLDEYNVIIVPSTFGPLANALGDDGVERLKTWVRDGGTLITIGSATEFARRGLELISLRSWYELEENEEAQRFGVPGAIVETELNDHVWMTAGYAGDRLPVLLNSSTIYLMPEGPPSSRVRAVATYSTPDPLLSGHAWSETLERVPGAVYAYEERVGSGRVIAFAEDLNFRAYCRGLNRLFLNAAVVGPSAP</sequence>
<feature type="active site" description="Proton donor/acceptor" evidence="7">
    <location>
        <position position="336"/>
    </location>
</feature>
<evidence type="ECO:0000256" key="3">
    <source>
        <dbReference type="ARBA" id="ARBA00022670"/>
    </source>
</evidence>
<evidence type="ECO:0000256" key="2">
    <source>
        <dbReference type="ARBA" id="ARBA00005988"/>
    </source>
</evidence>
<dbReference type="AlphaFoldDB" id="A0AAE4ZB46"/>
<dbReference type="Gene3D" id="3.40.50.880">
    <property type="match status" value="1"/>
</dbReference>
<feature type="domain" description="Peptidase M14" evidence="9">
    <location>
        <begin position="43"/>
        <end position="363"/>
    </location>
</feature>
<dbReference type="Gene3D" id="3.40.630.10">
    <property type="entry name" value="Zn peptidases"/>
    <property type="match status" value="1"/>
</dbReference>
<dbReference type="PROSITE" id="PS52035">
    <property type="entry name" value="PEPTIDASE_M14"/>
    <property type="match status" value="1"/>
</dbReference>
<proteinExistence type="inferred from homology"/>
<evidence type="ECO:0000256" key="6">
    <source>
        <dbReference type="ARBA" id="ARBA00023049"/>
    </source>
</evidence>
<keyword evidence="6" id="KW-0482">Metalloprotease</keyword>
<dbReference type="SUPFAM" id="SSF53187">
    <property type="entry name" value="Zn-dependent exopeptidases"/>
    <property type="match status" value="1"/>
</dbReference>
<dbReference type="Pfam" id="PF00246">
    <property type="entry name" value="Peptidase_M14"/>
    <property type="match status" value="1"/>
</dbReference>
<protein>
    <recommendedName>
        <fullName evidence="9">Peptidase M14 domain-containing protein</fullName>
    </recommendedName>
</protein>
<reference evidence="10 11" key="1">
    <citation type="submission" date="2020-01" db="EMBL/GenBank/DDBJ databases">
        <title>Genomes assembled from Gulf of Kutch pelagic sediment metagenomes.</title>
        <authorList>
            <person name="Chandrashekar M."/>
            <person name="Mahajan M.S."/>
            <person name="Dave K.J."/>
            <person name="Vatsa P."/>
            <person name="Nathani N.M."/>
        </authorList>
    </citation>
    <scope>NUCLEOTIDE SEQUENCE [LARGE SCALE GENOMIC DNA]</scope>
    <source>
        <strain evidence="10">KS3-K002</strain>
    </source>
</reference>
<gene>
    <name evidence="10" type="ORF">GWO12_07225</name>
</gene>
<evidence type="ECO:0000313" key="11">
    <source>
        <dbReference type="Proteomes" id="UP000702544"/>
    </source>
</evidence>
<organism evidence="10 11">
    <name type="scientific">Candidatus Kutchimonas denitrificans</name>
    <dbReference type="NCBI Taxonomy" id="3056748"/>
    <lineage>
        <taxon>Bacteria</taxon>
        <taxon>Pseudomonadati</taxon>
        <taxon>Gemmatimonadota</taxon>
        <taxon>Gemmatimonadia</taxon>
        <taxon>Candidatus Palauibacterales</taxon>
        <taxon>Candidatus Palauibacteraceae</taxon>
        <taxon>Candidatus Kutchimonas</taxon>
    </lineage>
</organism>
<keyword evidence="8" id="KW-0732">Signal</keyword>
<keyword evidence="3" id="KW-0645">Protease</keyword>
<comment type="cofactor">
    <cofactor evidence="1">
        <name>Zn(2+)</name>
        <dbReference type="ChEBI" id="CHEBI:29105"/>
    </cofactor>
</comment>
<dbReference type="Proteomes" id="UP000702544">
    <property type="component" value="Unassembled WGS sequence"/>
</dbReference>
<dbReference type="GO" id="GO:0004181">
    <property type="term" value="F:metallocarboxypeptidase activity"/>
    <property type="evidence" value="ECO:0007669"/>
    <property type="project" value="InterPro"/>
</dbReference>
<comment type="similarity">
    <text evidence="2 7">Belongs to the peptidase M14 family.</text>
</comment>
<dbReference type="PANTHER" id="PTHR11705">
    <property type="entry name" value="PROTEASE FAMILY M14 CARBOXYPEPTIDASE A,B"/>
    <property type="match status" value="1"/>
</dbReference>
<evidence type="ECO:0000256" key="1">
    <source>
        <dbReference type="ARBA" id="ARBA00001947"/>
    </source>
</evidence>
<evidence type="ECO:0000256" key="8">
    <source>
        <dbReference type="SAM" id="SignalP"/>
    </source>
</evidence>
<feature type="signal peptide" evidence="8">
    <location>
        <begin position="1"/>
        <end position="27"/>
    </location>
</feature>
<evidence type="ECO:0000313" key="10">
    <source>
        <dbReference type="EMBL" id="NIR74891.1"/>
    </source>
</evidence>
<dbReference type="CDD" id="cd03143">
    <property type="entry name" value="A4_beta-galactosidase_middle_domain"/>
    <property type="match status" value="1"/>
</dbReference>
<name>A0AAE4ZB46_9BACT</name>
<feature type="chain" id="PRO_5041959897" description="Peptidase M14 domain-containing protein" evidence="8">
    <location>
        <begin position="28"/>
        <end position="866"/>
    </location>
</feature>